<accession>A0ABP4Y8G3</accession>
<sequence length="68" mass="7593">MKDRGSIQRSPARQRFTLLHEFKHIIDHGACDRLYRDVTRRGVTLTARQQAETAADMSPAAPSSPSAN</sequence>
<name>A0ABP4Y8G3_9MICO</name>
<proteinExistence type="predicted"/>
<gene>
    <name evidence="2" type="ORF">GCM10009811_27950</name>
</gene>
<dbReference type="EMBL" id="BAAAPO010000042">
    <property type="protein sequence ID" value="GAA1802601.1"/>
    <property type="molecule type" value="Genomic_DNA"/>
</dbReference>
<dbReference type="Proteomes" id="UP001499938">
    <property type="component" value="Unassembled WGS sequence"/>
</dbReference>
<evidence type="ECO:0000256" key="1">
    <source>
        <dbReference type="SAM" id="MobiDB-lite"/>
    </source>
</evidence>
<organism evidence="2 3">
    <name type="scientific">Nostocoides veronense</name>
    <dbReference type="NCBI Taxonomy" id="330836"/>
    <lineage>
        <taxon>Bacteria</taxon>
        <taxon>Bacillati</taxon>
        <taxon>Actinomycetota</taxon>
        <taxon>Actinomycetes</taxon>
        <taxon>Micrococcales</taxon>
        <taxon>Intrasporangiaceae</taxon>
        <taxon>Nostocoides</taxon>
    </lineage>
</organism>
<feature type="compositionally biased region" description="Low complexity" evidence="1">
    <location>
        <begin position="58"/>
        <end position="68"/>
    </location>
</feature>
<comment type="caution">
    <text evidence="2">The sequence shown here is derived from an EMBL/GenBank/DDBJ whole genome shotgun (WGS) entry which is preliminary data.</text>
</comment>
<evidence type="ECO:0000313" key="2">
    <source>
        <dbReference type="EMBL" id="GAA1802601.1"/>
    </source>
</evidence>
<keyword evidence="3" id="KW-1185">Reference proteome</keyword>
<feature type="region of interest" description="Disordered" evidence="1">
    <location>
        <begin position="48"/>
        <end position="68"/>
    </location>
</feature>
<reference evidence="3" key="1">
    <citation type="journal article" date="2019" name="Int. J. Syst. Evol. Microbiol.">
        <title>The Global Catalogue of Microorganisms (GCM) 10K type strain sequencing project: providing services to taxonomists for standard genome sequencing and annotation.</title>
        <authorList>
            <consortium name="The Broad Institute Genomics Platform"/>
            <consortium name="The Broad Institute Genome Sequencing Center for Infectious Disease"/>
            <person name="Wu L."/>
            <person name="Ma J."/>
        </authorList>
    </citation>
    <scope>NUCLEOTIDE SEQUENCE [LARGE SCALE GENOMIC DNA]</scope>
    <source>
        <strain evidence="3">JCM 15592</strain>
    </source>
</reference>
<dbReference type="Gene3D" id="1.10.10.2910">
    <property type="match status" value="1"/>
</dbReference>
<evidence type="ECO:0000313" key="3">
    <source>
        <dbReference type="Proteomes" id="UP001499938"/>
    </source>
</evidence>
<protein>
    <recommendedName>
        <fullName evidence="4">IrrE N-terminal-like domain-containing protein</fullName>
    </recommendedName>
</protein>
<evidence type="ECO:0008006" key="4">
    <source>
        <dbReference type="Google" id="ProtNLM"/>
    </source>
</evidence>